<organism evidence="12 13">
    <name type="scientific">Candidatus Ruania gallistercoris</name>
    <dbReference type="NCBI Taxonomy" id="2838746"/>
    <lineage>
        <taxon>Bacteria</taxon>
        <taxon>Bacillati</taxon>
        <taxon>Actinomycetota</taxon>
        <taxon>Actinomycetes</taxon>
        <taxon>Micrococcales</taxon>
        <taxon>Ruaniaceae</taxon>
        <taxon>Ruania</taxon>
    </lineage>
</organism>
<dbReference type="EC" id="2.7.13.3" evidence="2"/>
<dbReference type="Gene3D" id="1.20.5.1930">
    <property type="match status" value="1"/>
</dbReference>
<keyword evidence="9" id="KW-0472">Membrane</keyword>
<keyword evidence="6 12" id="KW-0418">Kinase</keyword>
<dbReference type="Gene3D" id="3.30.565.10">
    <property type="entry name" value="Histidine kinase-like ATPase, C-terminal domain"/>
    <property type="match status" value="1"/>
</dbReference>
<feature type="domain" description="Signal transduction histidine kinase subgroup 3 dimerisation and phosphoacceptor" evidence="11">
    <location>
        <begin position="160"/>
        <end position="225"/>
    </location>
</feature>
<comment type="catalytic activity">
    <reaction evidence="1">
        <text>ATP + protein L-histidine = ADP + protein N-phospho-L-histidine.</text>
        <dbReference type="EC" id="2.7.13.3"/>
    </reaction>
</comment>
<feature type="transmembrane region" description="Helical" evidence="9">
    <location>
        <begin position="17"/>
        <end position="32"/>
    </location>
</feature>
<evidence type="ECO:0000256" key="3">
    <source>
        <dbReference type="ARBA" id="ARBA00022553"/>
    </source>
</evidence>
<name>A0A9D2EC71_9MICO</name>
<dbReference type="SUPFAM" id="SSF55874">
    <property type="entry name" value="ATPase domain of HSP90 chaperone/DNA topoisomerase II/histidine kinase"/>
    <property type="match status" value="1"/>
</dbReference>
<evidence type="ECO:0000256" key="2">
    <source>
        <dbReference type="ARBA" id="ARBA00012438"/>
    </source>
</evidence>
<dbReference type="InterPro" id="IPR011712">
    <property type="entry name" value="Sig_transdc_His_kin_sub3_dim/P"/>
</dbReference>
<evidence type="ECO:0000256" key="6">
    <source>
        <dbReference type="ARBA" id="ARBA00022777"/>
    </source>
</evidence>
<accession>A0A9D2EC71</accession>
<evidence type="ECO:0000256" key="5">
    <source>
        <dbReference type="ARBA" id="ARBA00022741"/>
    </source>
</evidence>
<keyword evidence="4" id="KW-0808">Transferase</keyword>
<evidence type="ECO:0000256" key="1">
    <source>
        <dbReference type="ARBA" id="ARBA00000085"/>
    </source>
</evidence>
<dbReference type="GO" id="GO:0016020">
    <property type="term" value="C:membrane"/>
    <property type="evidence" value="ECO:0007669"/>
    <property type="project" value="InterPro"/>
</dbReference>
<evidence type="ECO:0000259" key="10">
    <source>
        <dbReference type="Pfam" id="PF02518"/>
    </source>
</evidence>
<dbReference type="GO" id="GO:0000155">
    <property type="term" value="F:phosphorelay sensor kinase activity"/>
    <property type="evidence" value="ECO:0007669"/>
    <property type="project" value="InterPro"/>
</dbReference>
<feature type="domain" description="Histidine kinase/HSP90-like ATPase" evidence="10">
    <location>
        <begin position="271"/>
        <end position="352"/>
    </location>
</feature>
<dbReference type="PANTHER" id="PTHR24421:SF10">
    <property type="entry name" value="NITRATE_NITRITE SENSOR PROTEIN NARQ"/>
    <property type="match status" value="1"/>
</dbReference>
<protein>
    <recommendedName>
        <fullName evidence="2">histidine kinase</fullName>
        <ecNumber evidence="2">2.7.13.3</ecNumber>
    </recommendedName>
</protein>
<proteinExistence type="predicted"/>
<dbReference type="Proteomes" id="UP000824037">
    <property type="component" value="Unassembled WGS sequence"/>
</dbReference>
<dbReference type="GO" id="GO:0046983">
    <property type="term" value="F:protein dimerization activity"/>
    <property type="evidence" value="ECO:0007669"/>
    <property type="project" value="InterPro"/>
</dbReference>
<comment type="caution">
    <text evidence="12">The sequence shown here is derived from an EMBL/GenBank/DDBJ whole genome shotgun (WGS) entry which is preliminary data.</text>
</comment>
<reference evidence="12" key="2">
    <citation type="submission" date="2021-04" db="EMBL/GenBank/DDBJ databases">
        <authorList>
            <person name="Gilroy R."/>
        </authorList>
    </citation>
    <scope>NUCLEOTIDE SEQUENCE</scope>
    <source>
        <strain evidence="12">ChiGjej4B4-7305</strain>
    </source>
</reference>
<gene>
    <name evidence="12" type="ORF">H9815_03140</name>
</gene>
<dbReference type="GO" id="GO:0005524">
    <property type="term" value="F:ATP binding"/>
    <property type="evidence" value="ECO:0007669"/>
    <property type="project" value="UniProtKB-KW"/>
</dbReference>
<keyword evidence="5" id="KW-0547">Nucleotide-binding</keyword>
<evidence type="ECO:0000259" key="11">
    <source>
        <dbReference type="Pfam" id="PF07730"/>
    </source>
</evidence>
<evidence type="ECO:0000256" key="8">
    <source>
        <dbReference type="ARBA" id="ARBA00023012"/>
    </source>
</evidence>
<keyword evidence="9" id="KW-0812">Transmembrane</keyword>
<evidence type="ECO:0000256" key="9">
    <source>
        <dbReference type="SAM" id="Phobius"/>
    </source>
</evidence>
<evidence type="ECO:0000313" key="13">
    <source>
        <dbReference type="Proteomes" id="UP000824037"/>
    </source>
</evidence>
<dbReference type="Pfam" id="PF07730">
    <property type="entry name" value="HisKA_3"/>
    <property type="match status" value="1"/>
</dbReference>
<sequence>MAVVIAADWQRPVPQSPWAYLFALGFGVAMLWRRHAPRLILTLTVLGIFAYYALDYPPIGIALPAVAALYSCAEQARTLSAVVGGGVLTAVAAYFRVLEGLPTAYLISYELITNVALIAAAIALGVSVRLRREARQQAEQIATLTAEAAVQRAHEHAQTERVQLARDLHDVIGHALSVVSVHAHVAEEAIGHDDGAARRAIAAIQSVSSPALGELRGTVRLLRSDTGSSAPTPGLAGLDALASSLREAGIAVELEQDVPADALSAPIEGAAYRIVQEALTNVLRHAGARTVRVRLALEADRLQIRVRDDGRGGQAPAGHGITGMVERARLLGGTLQAEPQTGGGYLVRADLPGRLGS</sequence>
<evidence type="ECO:0000313" key="12">
    <source>
        <dbReference type="EMBL" id="HIZ34750.1"/>
    </source>
</evidence>
<feature type="transmembrane region" description="Helical" evidence="9">
    <location>
        <begin position="39"/>
        <end position="54"/>
    </location>
</feature>
<dbReference type="CDD" id="cd16917">
    <property type="entry name" value="HATPase_UhpB-NarQ-NarX-like"/>
    <property type="match status" value="1"/>
</dbReference>
<evidence type="ECO:0000256" key="4">
    <source>
        <dbReference type="ARBA" id="ARBA00022679"/>
    </source>
</evidence>
<dbReference type="InterPro" id="IPR036890">
    <property type="entry name" value="HATPase_C_sf"/>
</dbReference>
<dbReference type="Pfam" id="PF02518">
    <property type="entry name" value="HATPase_c"/>
    <property type="match status" value="1"/>
</dbReference>
<keyword evidence="7" id="KW-0067">ATP-binding</keyword>
<reference evidence="12" key="1">
    <citation type="journal article" date="2021" name="PeerJ">
        <title>Extensive microbial diversity within the chicken gut microbiome revealed by metagenomics and culture.</title>
        <authorList>
            <person name="Gilroy R."/>
            <person name="Ravi A."/>
            <person name="Getino M."/>
            <person name="Pursley I."/>
            <person name="Horton D.L."/>
            <person name="Alikhan N.F."/>
            <person name="Baker D."/>
            <person name="Gharbi K."/>
            <person name="Hall N."/>
            <person name="Watson M."/>
            <person name="Adriaenssens E.M."/>
            <person name="Foster-Nyarko E."/>
            <person name="Jarju S."/>
            <person name="Secka A."/>
            <person name="Antonio M."/>
            <person name="Oren A."/>
            <person name="Chaudhuri R.R."/>
            <person name="La Ragione R."/>
            <person name="Hildebrand F."/>
            <person name="Pallen M.J."/>
        </authorList>
    </citation>
    <scope>NUCLEOTIDE SEQUENCE</scope>
    <source>
        <strain evidence="12">ChiGjej4B4-7305</strain>
    </source>
</reference>
<keyword evidence="8" id="KW-0902">Two-component regulatory system</keyword>
<dbReference type="InterPro" id="IPR050482">
    <property type="entry name" value="Sensor_HK_TwoCompSys"/>
</dbReference>
<evidence type="ECO:0000256" key="7">
    <source>
        <dbReference type="ARBA" id="ARBA00022840"/>
    </source>
</evidence>
<keyword evidence="9" id="KW-1133">Transmembrane helix</keyword>
<dbReference type="PANTHER" id="PTHR24421">
    <property type="entry name" value="NITRATE/NITRITE SENSOR PROTEIN NARX-RELATED"/>
    <property type="match status" value="1"/>
</dbReference>
<keyword evidence="3" id="KW-0597">Phosphoprotein</keyword>
<dbReference type="AlphaFoldDB" id="A0A9D2EC71"/>
<dbReference type="EMBL" id="DXBY01000055">
    <property type="protein sequence ID" value="HIZ34750.1"/>
    <property type="molecule type" value="Genomic_DNA"/>
</dbReference>
<feature type="transmembrane region" description="Helical" evidence="9">
    <location>
        <begin position="104"/>
        <end position="126"/>
    </location>
</feature>
<dbReference type="InterPro" id="IPR003594">
    <property type="entry name" value="HATPase_dom"/>
</dbReference>